<keyword evidence="1" id="KW-0472">Membrane</keyword>
<protein>
    <submittedName>
        <fullName evidence="2">T26-4p</fullName>
    </submittedName>
</protein>
<keyword evidence="1" id="KW-0812">Transmembrane</keyword>
<reference evidence="2" key="1">
    <citation type="journal article" date="2010" name="Nucleic Acids Res.">
        <title>Two novel families of plasmids from hyperthermophilic archaea encoding new families of replication proteins.</title>
        <authorList>
            <person name="Soler N."/>
            <person name="Marguet E."/>
            <person name="Cortez D."/>
            <person name="Desnoues N."/>
            <person name="Keller J."/>
            <person name="van Tilbeurgh H."/>
            <person name="Sezonov G."/>
            <person name="Forterre P."/>
        </authorList>
    </citation>
    <scope>NUCLEOTIDE SEQUENCE</scope>
    <source>
        <strain evidence="2">26/2</strain>
        <plasmid evidence="2">pT26-2</plasmid>
    </source>
</reference>
<name>D6MY27_9EURY</name>
<dbReference type="RefSeq" id="WP_013087994.1">
    <property type="nucleotide sequence ID" value="NC_014116.1"/>
</dbReference>
<evidence type="ECO:0000256" key="1">
    <source>
        <dbReference type="SAM" id="Phobius"/>
    </source>
</evidence>
<dbReference type="AlphaFoldDB" id="D6MY27"/>
<sequence>MRPKSLAQLVLFVVITAFWLKIAWPIMTKEAAVIGAVGGLTLHWAFTNKGSRAVALIEPGTSGWRVMMYDMMLVSFLAALAQHAGNVSALLDALKNSVQNSALLLALVGGIGIDYSVGG</sequence>
<feature type="transmembrane region" description="Helical" evidence="1">
    <location>
        <begin position="6"/>
        <end position="24"/>
    </location>
</feature>
<keyword evidence="1" id="KW-1133">Transmembrane helix</keyword>
<evidence type="ECO:0000313" key="2">
    <source>
        <dbReference type="EMBL" id="ADF80228.1"/>
    </source>
</evidence>
<gene>
    <name evidence="2" type="ORF">t26-4</name>
</gene>
<proteinExistence type="predicted"/>
<geneLocation type="plasmid" evidence="2">
    <name>pT26-2</name>
</geneLocation>
<organism evidence="2">
    <name type="scientific">Thermococcus sp. 26/2</name>
    <dbReference type="NCBI Taxonomy" id="758583"/>
    <lineage>
        <taxon>Archaea</taxon>
        <taxon>Methanobacteriati</taxon>
        <taxon>Methanobacteriota</taxon>
        <taxon>Thermococci</taxon>
        <taxon>Thermococcales</taxon>
        <taxon>Thermococcaceae</taxon>
        <taxon>Thermococcus</taxon>
    </lineage>
</organism>
<accession>D6MY27</accession>
<keyword evidence="2" id="KW-0614">Plasmid</keyword>
<dbReference type="EMBL" id="GU056179">
    <property type="protein sequence ID" value="ADF80228.1"/>
    <property type="molecule type" value="Genomic_DNA"/>
</dbReference>